<keyword evidence="8" id="KW-1185">Reference proteome</keyword>
<evidence type="ECO:0000313" key="7">
    <source>
        <dbReference type="EMBL" id="RPA80633.1"/>
    </source>
</evidence>
<proteinExistence type="inferred from homology"/>
<dbReference type="PANTHER" id="PTHR13556">
    <property type="entry name" value="TRANSCRIPTIONAL ADAPTER 3-RELATED"/>
    <property type="match status" value="1"/>
</dbReference>
<feature type="region of interest" description="Disordered" evidence="6">
    <location>
        <begin position="406"/>
        <end position="434"/>
    </location>
</feature>
<feature type="compositionally biased region" description="Polar residues" evidence="6">
    <location>
        <begin position="420"/>
        <end position="434"/>
    </location>
</feature>
<dbReference type="GO" id="GO:0003713">
    <property type="term" value="F:transcription coactivator activity"/>
    <property type="evidence" value="ECO:0007669"/>
    <property type="project" value="TreeGrafter"/>
</dbReference>
<evidence type="ECO:0000256" key="2">
    <source>
        <dbReference type="ARBA" id="ARBA00005330"/>
    </source>
</evidence>
<evidence type="ECO:0000256" key="6">
    <source>
        <dbReference type="SAM" id="MobiDB-lite"/>
    </source>
</evidence>
<reference evidence="7 8" key="1">
    <citation type="journal article" date="2018" name="Nat. Ecol. Evol.">
        <title>Pezizomycetes genomes reveal the molecular basis of ectomycorrhizal truffle lifestyle.</title>
        <authorList>
            <person name="Murat C."/>
            <person name="Payen T."/>
            <person name="Noel B."/>
            <person name="Kuo A."/>
            <person name="Morin E."/>
            <person name="Chen J."/>
            <person name="Kohler A."/>
            <person name="Krizsan K."/>
            <person name="Balestrini R."/>
            <person name="Da Silva C."/>
            <person name="Montanini B."/>
            <person name="Hainaut M."/>
            <person name="Levati E."/>
            <person name="Barry K.W."/>
            <person name="Belfiori B."/>
            <person name="Cichocki N."/>
            <person name="Clum A."/>
            <person name="Dockter R.B."/>
            <person name="Fauchery L."/>
            <person name="Guy J."/>
            <person name="Iotti M."/>
            <person name="Le Tacon F."/>
            <person name="Lindquist E.A."/>
            <person name="Lipzen A."/>
            <person name="Malagnac F."/>
            <person name="Mello A."/>
            <person name="Molinier V."/>
            <person name="Miyauchi S."/>
            <person name="Poulain J."/>
            <person name="Riccioni C."/>
            <person name="Rubini A."/>
            <person name="Sitrit Y."/>
            <person name="Splivallo R."/>
            <person name="Traeger S."/>
            <person name="Wang M."/>
            <person name="Zifcakova L."/>
            <person name="Wipf D."/>
            <person name="Zambonelli A."/>
            <person name="Paolocci F."/>
            <person name="Nowrousian M."/>
            <person name="Ottonello S."/>
            <person name="Baldrian P."/>
            <person name="Spatafora J.W."/>
            <person name="Henrissat B."/>
            <person name="Nagy L.G."/>
            <person name="Aury J.M."/>
            <person name="Wincker P."/>
            <person name="Grigoriev I.V."/>
            <person name="Bonfante P."/>
            <person name="Martin F.M."/>
        </authorList>
    </citation>
    <scope>NUCLEOTIDE SEQUENCE [LARGE SCALE GENOMIC DNA]</scope>
    <source>
        <strain evidence="7 8">RN42</strain>
    </source>
</reference>
<feature type="region of interest" description="Disordered" evidence="6">
    <location>
        <begin position="112"/>
        <end position="219"/>
    </location>
</feature>
<organism evidence="7 8">
    <name type="scientific">Ascobolus immersus RN42</name>
    <dbReference type="NCBI Taxonomy" id="1160509"/>
    <lineage>
        <taxon>Eukaryota</taxon>
        <taxon>Fungi</taxon>
        <taxon>Dikarya</taxon>
        <taxon>Ascomycota</taxon>
        <taxon>Pezizomycotina</taxon>
        <taxon>Pezizomycetes</taxon>
        <taxon>Pezizales</taxon>
        <taxon>Ascobolaceae</taxon>
        <taxon>Ascobolus</taxon>
    </lineage>
</organism>
<dbReference type="InterPro" id="IPR019340">
    <property type="entry name" value="Histone_AcTrfase_su3"/>
</dbReference>
<gene>
    <name evidence="7" type="ORF">BJ508DRAFT_415300</name>
</gene>
<dbReference type="GO" id="GO:0005634">
    <property type="term" value="C:nucleus"/>
    <property type="evidence" value="ECO:0007669"/>
    <property type="project" value="UniProtKB-SubCell"/>
</dbReference>
<dbReference type="STRING" id="1160509.A0A3N4I3F4"/>
<dbReference type="AlphaFoldDB" id="A0A3N4I3F4"/>
<dbReference type="OrthoDB" id="1232at2759"/>
<evidence type="ECO:0008006" key="9">
    <source>
        <dbReference type="Google" id="ProtNLM"/>
    </source>
</evidence>
<dbReference type="Pfam" id="PF10198">
    <property type="entry name" value="Ada3"/>
    <property type="match status" value="1"/>
</dbReference>
<dbReference type="GO" id="GO:0000124">
    <property type="term" value="C:SAGA complex"/>
    <property type="evidence" value="ECO:0007669"/>
    <property type="project" value="TreeGrafter"/>
</dbReference>
<feature type="region of interest" description="Disordered" evidence="6">
    <location>
        <begin position="1"/>
        <end position="51"/>
    </location>
</feature>
<dbReference type="Proteomes" id="UP000275078">
    <property type="component" value="Unassembled WGS sequence"/>
</dbReference>
<feature type="compositionally biased region" description="Basic and acidic residues" evidence="6">
    <location>
        <begin position="208"/>
        <end position="217"/>
    </location>
</feature>
<comment type="similarity">
    <text evidence="2">Belongs to the NGG1 family.</text>
</comment>
<keyword evidence="5" id="KW-0539">Nucleus</keyword>
<comment type="subcellular location">
    <subcellularLocation>
        <location evidence="1">Nucleus</location>
    </subcellularLocation>
</comment>
<accession>A0A3N4I3F4</accession>
<evidence type="ECO:0000256" key="5">
    <source>
        <dbReference type="ARBA" id="ARBA00023242"/>
    </source>
</evidence>
<feature type="compositionally biased region" description="Polar residues" evidence="6">
    <location>
        <begin position="39"/>
        <end position="51"/>
    </location>
</feature>
<dbReference type="PANTHER" id="PTHR13556:SF2">
    <property type="entry name" value="TRANSCRIPTIONAL ADAPTER 3"/>
    <property type="match status" value="1"/>
</dbReference>
<evidence type="ECO:0000256" key="1">
    <source>
        <dbReference type="ARBA" id="ARBA00004123"/>
    </source>
</evidence>
<feature type="compositionally biased region" description="Basic and acidic residues" evidence="6">
    <location>
        <begin position="112"/>
        <end position="163"/>
    </location>
</feature>
<dbReference type="EMBL" id="ML119686">
    <property type="protein sequence ID" value="RPA80633.1"/>
    <property type="molecule type" value="Genomic_DNA"/>
</dbReference>
<feature type="compositionally biased region" description="Basic and acidic residues" evidence="6">
    <location>
        <begin position="410"/>
        <end position="419"/>
    </location>
</feature>
<evidence type="ECO:0000256" key="3">
    <source>
        <dbReference type="ARBA" id="ARBA00023015"/>
    </source>
</evidence>
<keyword evidence="4" id="KW-0804">Transcription</keyword>
<name>A0A3N4I3F4_ASCIM</name>
<evidence type="ECO:0000313" key="8">
    <source>
        <dbReference type="Proteomes" id="UP000275078"/>
    </source>
</evidence>
<keyword evidence="3" id="KW-0805">Transcription regulation</keyword>
<evidence type="ECO:0000256" key="4">
    <source>
        <dbReference type="ARBA" id="ARBA00023163"/>
    </source>
</evidence>
<dbReference type="GO" id="GO:0006357">
    <property type="term" value="P:regulation of transcription by RNA polymerase II"/>
    <property type="evidence" value="ECO:0007669"/>
    <property type="project" value="TreeGrafter"/>
</dbReference>
<protein>
    <recommendedName>
        <fullName evidence="9">Transcriptional regulator Ngg1</fullName>
    </recommendedName>
</protein>
<feature type="region of interest" description="Disordered" evidence="6">
    <location>
        <begin position="358"/>
        <end position="378"/>
    </location>
</feature>
<sequence>MPPAGKGKGKKTRGGGTLGSNTNLHQRRSRSRNTSPSSATAVSDTTFSSDKMTSYQDIVDHYLTGDSTIPSAVTLHQLTSDLRVMQESVKRRLALYEESVKNLDLKILQKQDDVKKMRKADDDAKERRQRAAEEARKGKSPRKDGDKIKKKKDRQERETDGKRPPAHGAHQLPSQHAEVVIPVDSKRRKRKIDPDDRSASRSPPVKRPRSESSDHQLEPMPAEIIYEPLEDDPTIYEIEQVTPDMSIEDRKRIYRVASFPTIDLSPLQPGIPPDEDFSKGKAPNQVSLNAFHNMIEPYFRLFNEEDEAFLRERVSALFRNPFNPLKVVQGDRVQPFIMPALGKHYKKVWAEEDGTSFAAFERPSPSPNEPRGSPERLNDNALESEDISVGPLMARVLAAMIPEEEPATVEEAKPKDRDTPMTNGIMTNGDTVPNGEPTATLTVSSSTNLVPVASEATVKAQPVQKTDYAALEQRLLQEMKYIGLIPLNAPEPDWSERQDDEVSARLRLLQKQLHKTAVGVGAMKARLAEMLEPQIAYQEYSTIHDDLDRQLETAYSKRTRTIKAKKKKVGHHLANGNAAGVAQSRIGIGDVAKSIMEKRLKWHNEVGPVFDTDMRKLPKESMFQDIDEYVKLEEEMFRAAMEEAQEAEADG</sequence>